<organism evidence="1 2">
    <name type="scientific">Salicibibacter cibi</name>
    <dbReference type="NCBI Taxonomy" id="2743001"/>
    <lineage>
        <taxon>Bacteria</taxon>
        <taxon>Bacillati</taxon>
        <taxon>Bacillota</taxon>
        <taxon>Bacilli</taxon>
        <taxon>Bacillales</taxon>
        <taxon>Bacillaceae</taxon>
        <taxon>Salicibibacter</taxon>
    </lineage>
</organism>
<dbReference type="InterPro" id="IPR022477">
    <property type="entry name" value="Spore_YqfC"/>
</dbReference>
<accession>A0A7T7CF23</accession>
<dbReference type="KEGG" id="scib:HUG20_07175"/>
<dbReference type="AlphaFoldDB" id="A0A7T7CF23"/>
<gene>
    <name evidence="1" type="primary">yqfC</name>
    <name evidence="1" type="ORF">HUG20_07175</name>
</gene>
<dbReference type="Gene3D" id="2.60.40.2000">
    <property type="match status" value="1"/>
</dbReference>
<dbReference type="NCBIfam" id="TIGR02856">
    <property type="entry name" value="spore_yqfC"/>
    <property type="match status" value="1"/>
</dbReference>
<dbReference type="Pfam" id="PF07873">
    <property type="entry name" value="YabP"/>
    <property type="match status" value="1"/>
</dbReference>
<name>A0A7T7CF23_9BACI</name>
<dbReference type="InterPro" id="IPR038705">
    <property type="entry name" value="YabP_sf"/>
</dbReference>
<keyword evidence="2" id="KW-1185">Reference proteome</keyword>
<evidence type="ECO:0000313" key="1">
    <source>
        <dbReference type="EMBL" id="QQK79685.1"/>
    </source>
</evidence>
<dbReference type="RefSeq" id="WP_200089617.1">
    <property type="nucleotide sequence ID" value="NZ_CP054706.1"/>
</dbReference>
<sequence length="97" mass="11027">MRRLSRQINKWLTKGMEVPADVTMGVPRVTMIGHLHVYIENHRGILSFTPQLIIVRLSEGKLEVKGQDLYIKAILPEELVLEGTIEQVTHLGRGEEV</sequence>
<reference evidence="1 2" key="1">
    <citation type="submission" date="2020-06" db="EMBL/GenBank/DDBJ databases">
        <title>Genomic analysis of Salicibibacter sp. NKC21-4.</title>
        <authorList>
            <person name="Oh Y.J."/>
        </authorList>
    </citation>
    <scope>NUCLEOTIDE SEQUENCE [LARGE SCALE GENOMIC DNA]</scope>
    <source>
        <strain evidence="1 2">NKC21-4</strain>
    </source>
</reference>
<dbReference type="Proteomes" id="UP000595349">
    <property type="component" value="Chromosome"/>
</dbReference>
<evidence type="ECO:0000313" key="2">
    <source>
        <dbReference type="Proteomes" id="UP000595349"/>
    </source>
</evidence>
<proteinExistence type="predicted"/>
<protein>
    <submittedName>
        <fullName evidence="1">Sporulation protein YqfC</fullName>
    </submittedName>
</protein>
<dbReference type="InterPro" id="IPR022476">
    <property type="entry name" value="Spore_YabP/YqfC"/>
</dbReference>
<dbReference type="EMBL" id="CP054706">
    <property type="protein sequence ID" value="QQK79685.1"/>
    <property type="molecule type" value="Genomic_DNA"/>
</dbReference>